<sequence length="340" mass="37580">MRIIVVNSAAAANEIFAGSATTALSSRPVFHTFHHIIAGTLGTTIGTAGFGDALKKGRKATASELSKPAVKANLGKIDLETRHFLQELLVYGSEGQHPVLVSKPIKRLTLSLSLSICYGRRVYLGDPLTHDIIEVEDEILKFRSMTDNLQDYISLFRVWPLNSYSGKAVELRKRRDAYVLRLNQEIEAKLQAPGSHQDCLYAKNMASPHPLPAKELSTVLLTFLSGGLATASNPNLFEDPETFRPERWLEYPDLPIFSYGLGYRMCAGYTLANREIYILLARIIALYEIGPSPDTDANHISGCADPAHQAMAPKNSGLYFRPRDVNNIKNVLAQGHDDIM</sequence>
<dbReference type="Gene3D" id="1.10.630.10">
    <property type="entry name" value="Cytochrome P450"/>
    <property type="match status" value="2"/>
</dbReference>
<reference evidence="5 6" key="1">
    <citation type="submission" date="2019-03" db="EMBL/GenBank/DDBJ databases">
        <title>Draft genome sequence of Xylaria hypoxylon DSM 108379, a ubiquitous saprotrophic-parasitic fungi on hardwood.</title>
        <authorList>
            <person name="Buettner E."/>
            <person name="Leonhardt S."/>
            <person name="Gebauer A.M."/>
            <person name="Liers C."/>
            <person name="Hofrichter M."/>
            <person name="Kellner H."/>
        </authorList>
    </citation>
    <scope>NUCLEOTIDE SEQUENCE [LARGE SCALE GENOMIC DNA]</scope>
    <source>
        <strain evidence="5 6">DSM 108379</strain>
    </source>
</reference>
<dbReference type="PANTHER" id="PTHR46300:SF9">
    <property type="entry name" value="P450, PUTATIVE-RELATED"/>
    <property type="match status" value="1"/>
</dbReference>
<keyword evidence="6" id="KW-1185">Reference proteome</keyword>
<keyword evidence="3" id="KW-0560">Oxidoreductase</keyword>
<dbReference type="InterPro" id="IPR001128">
    <property type="entry name" value="Cyt_P450"/>
</dbReference>
<dbReference type="AlphaFoldDB" id="A0A4Z0Z5X6"/>
<dbReference type="InterPro" id="IPR036396">
    <property type="entry name" value="Cyt_P450_sf"/>
</dbReference>
<dbReference type="PANTHER" id="PTHR46300">
    <property type="entry name" value="P450, PUTATIVE (EUROFUNG)-RELATED-RELATED"/>
    <property type="match status" value="1"/>
</dbReference>
<gene>
    <name evidence="5" type="ORF">E0Z10_g2478</name>
</gene>
<evidence type="ECO:0000256" key="2">
    <source>
        <dbReference type="ARBA" id="ARBA00022723"/>
    </source>
</evidence>
<evidence type="ECO:0008006" key="7">
    <source>
        <dbReference type="Google" id="ProtNLM"/>
    </source>
</evidence>
<dbReference type="GO" id="GO:0005506">
    <property type="term" value="F:iron ion binding"/>
    <property type="evidence" value="ECO:0007669"/>
    <property type="project" value="InterPro"/>
</dbReference>
<protein>
    <recommendedName>
        <fullName evidence="7">Cytochrome P450</fullName>
    </recommendedName>
</protein>
<keyword evidence="4" id="KW-0408">Iron</keyword>
<dbReference type="Proteomes" id="UP000297716">
    <property type="component" value="Unassembled WGS sequence"/>
</dbReference>
<dbReference type="OrthoDB" id="1055148at2759"/>
<evidence type="ECO:0000256" key="1">
    <source>
        <dbReference type="ARBA" id="ARBA00010617"/>
    </source>
</evidence>
<evidence type="ECO:0000313" key="5">
    <source>
        <dbReference type="EMBL" id="TGJ86283.1"/>
    </source>
</evidence>
<dbReference type="EMBL" id="SKBN01000030">
    <property type="protein sequence ID" value="TGJ86283.1"/>
    <property type="molecule type" value="Genomic_DNA"/>
</dbReference>
<dbReference type="GO" id="GO:0016705">
    <property type="term" value="F:oxidoreductase activity, acting on paired donors, with incorporation or reduction of molecular oxygen"/>
    <property type="evidence" value="ECO:0007669"/>
    <property type="project" value="InterPro"/>
</dbReference>
<evidence type="ECO:0000313" key="6">
    <source>
        <dbReference type="Proteomes" id="UP000297716"/>
    </source>
</evidence>
<dbReference type="GO" id="GO:0020037">
    <property type="term" value="F:heme binding"/>
    <property type="evidence" value="ECO:0007669"/>
    <property type="project" value="InterPro"/>
</dbReference>
<comment type="similarity">
    <text evidence="1">Belongs to the cytochrome P450 family.</text>
</comment>
<organism evidence="5 6">
    <name type="scientific">Xylaria hypoxylon</name>
    <dbReference type="NCBI Taxonomy" id="37992"/>
    <lineage>
        <taxon>Eukaryota</taxon>
        <taxon>Fungi</taxon>
        <taxon>Dikarya</taxon>
        <taxon>Ascomycota</taxon>
        <taxon>Pezizomycotina</taxon>
        <taxon>Sordariomycetes</taxon>
        <taxon>Xylariomycetidae</taxon>
        <taxon>Xylariales</taxon>
        <taxon>Xylariaceae</taxon>
        <taxon>Xylaria</taxon>
    </lineage>
</organism>
<accession>A0A4Z0Z5X6</accession>
<comment type="caution">
    <text evidence="5">The sequence shown here is derived from an EMBL/GenBank/DDBJ whole genome shotgun (WGS) entry which is preliminary data.</text>
</comment>
<name>A0A4Z0Z5X6_9PEZI</name>
<dbReference type="Pfam" id="PF00067">
    <property type="entry name" value="p450"/>
    <property type="match status" value="1"/>
</dbReference>
<proteinExistence type="inferred from homology"/>
<dbReference type="InterPro" id="IPR050364">
    <property type="entry name" value="Cytochrome_P450_fung"/>
</dbReference>
<evidence type="ECO:0000256" key="4">
    <source>
        <dbReference type="ARBA" id="ARBA00023004"/>
    </source>
</evidence>
<dbReference type="SUPFAM" id="SSF48264">
    <property type="entry name" value="Cytochrome P450"/>
    <property type="match status" value="1"/>
</dbReference>
<dbReference type="GO" id="GO:0004497">
    <property type="term" value="F:monooxygenase activity"/>
    <property type="evidence" value="ECO:0007669"/>
    <property type="project" value="InterPro"/>
</dbReference>
<keyword evidence="2" id="KW-0479">Metal-binding</keyword>
<evidence type="ECO:0000256" key="3">
    <source>
        <dbReference type="ARBA" id="ARBA00023002"/>
    </source>
</evidence>
<dbReference type="STRING" id="37992.A0A4Z0Z5X6"/>